<dbReference type="InterPro" id="IPR000847">
    <property type="entry name" value="LysR_HTH_N"/>
</dbReference>
<dbReference type="InterPro" id="IPR005119">
    <property type="entry name" value="LysR_subst-bd"/>
</dbReference>
<dbReference type="InterPro" id="IPR036390">
    <property type="entry name" value="WH_DNA-bd_sf"/>
</dbReference>
<organism evidence="6 7">
    <name type="scientific">Bordetella genomosp. 12</name>
    <dbReference type="NCBI Taxonomy" id="463035"/>
    <lineage>
        <taxon>Bacteria</taxon>
        <taxon>Pseudomonadati</taxon>
        <taxon>Pseudomonadota</taxon>
        <taxon>Betaproteobacteria</taxon>
        <taxon>Burkholderiales</taxon>
        <taxon>Alcaligenaceae</taxon>
        <taxon>Bordetella</taxon>
    </lineage>
</organism>
<dbReference type="CDD" id="cd08474">
    <property type="entry name" value="PBP2_CrgA_like_5"/>
    <property type="match status" value="1"/>
</dbReference>
<dbReference type="PANTHER" id="PTHR30537">
    <property type="entry name" value="HTH-TYPE TRANSCRIPTIONAL REGULATOR"/>
    <property type="match status" value="1"/>
</dbReference>
<keyword evidence="3" id="KW-0238">DNA-binding</keyword>
<evidence type="ECO:0000256" key="4">
    <source>
        <dbReference type="ARBA" id="ARBA00023163"/>
    </source>
</evidence>
<dbReference type="EMBL" id="NEVU01000003">
    <property type="protein sequence ID" value="OZI71814.1"/>
    <property type="molecule type" value="Genomic_DNA"/>
</dbReference>
<dbReference type="GO" id="GO:0043565">
    <property type="term" value="F:sequence-specific DNA binding"/>
    <property type="evidence" value="ECO:0007669"/>
    <property type="project" value="TreeGrafter"/>
</dbReference>
<comment type="caution">
    <text evidence="6">The sequence shown here is derived from an EMBL/GenBank/DDBJ whole genome shotgun (WGS) entry which is preliminary data.</text>
</comment>
<dbReference type="InterPro" id="IPR058163">
    <property type="entry name" value="LysR-type_TF_proteobact-type"/>
</dbReference>
<comment type="similarity">
    <text evidence="1">Belongs to the LysR transcriptional regulatory family.</text>
</comment>
<evidence type="ECO:0000313" key="7">
    <source>
        <dbReference type="Proteomes" id="UP000216429"/>
    </source>
</evidence>
<sequence length="300" mass="32350">MPGASYHDLLAFMAVARAKSFTRAAAQLGVSQSALSHTIRALETALGLRLLTRTTRSVAPTEAGERLLQNVAPRFEAIEAALLATGAASGKPAGTVRITATEHAARTVLWPRLARLLPRYPDIKVEVIVEARLVDIVAERYDMGVRSGDMVTGDTVAVRIGADLPVAIVAAPDYLARHPAPRSPRDLTRHTCINLHLMSQGGRYAWELAKGKRRVNAHVDGQLVFSEPSQIVDAALAGFGLGYVLEDMVRPYLARGRLVRVLADWSPVFPGYHLYYPSRGAPSPAMAVLIDALRVPDGAP</sequence>
<dbReference type="AlphaFoldDB" id="A0A261VCE1"/>
<dbReference type="GO" id="GO:0003700">
    <property type="term" value="F:DNA-binding transcription factor activity"/>
    <property type="evidence" value="ECO:0007669"/>
    <property type="project" value="InterPro"/>
</dbReference>
<protein>
    <submittedName>
        <fullName evidence="6">LysR family transcriptional regulator</fullName>
    </submittedName>
</protein>
<dbReference type="RefSeq" id="WP_094815721.1">
    <property type="nucleotide sequence ID" value="NZ_NEVU01000003.1"/>
</dbReference>
<name>A0A261VCE1_9BORD</name>
<keyword evidence="4" id="KW-0804">Transcription</keyword>
<dbReference type="Gene3D" id="3.40.190.290">
    <property type="match status" value="1"/>
</dbReference>
<evidence type="ECO:0000256" key="3">
    <source>
        <dbReference type="ARBA" id="ARBA00023125"/>
    </source>
</evidence>
<accession>A0A261VCE1</accession>
<evidence type="ECO:0000259" key="5">
    <source>
        <dbReference type="PROSITE" id="PS50931"/>
    </source>
</evidence>
<reference evidence="7" key="1">
    <citation type="submission" date="2017-05" db="EMBL/GenBank/DDBJ databases">
        <title>Complete and WGS of Bordetella genogroups.</title>
        <authorList>
            <person name="Spilker T."/>
            <person name="Lipuma J."/>
        </authorList>
    </citation>
    <scope>NUCLEOTIDE SEQUENCE [LARGE SCALE GENOMIC DNA]</scope>
    <source>
        <strain evidence="7">AU6712</strain>
    </source>
</reference>
<proteinExistence type="inferred from homology"/>
<dbReference type="PANTHER" id="PTHR30537:SF1">
    <property type="entry name" value="HTH-TYPE TRANSCRIPTIONAL REGULATOR PGRR"/>
    <property type="match status" value="1"/>
</dbReference>
<dbReference type="FunFam" id="1.10.10.10:FF:000001">
    <property type="entry name" value="LysR family transcriptional regulator"/>
    <property type="match status" value="1"/>
</dbReference>
<dbReference type="Pfam" id="PF00126">
    <property type="entry name" value="HTH_1"/>
    <property type="match status" value="1"/>
</dbReference>
<dbReference type="Pfam" id="PF03466">
    <property type="entry name" value="LysR_substrate"/>
    <property type="match status" value="1"/>
</dbReference>
<dbReference type="SUPFAM" id="SSF46785">
    <property type="entry name" value="Winged helix' DNA-binding domain"/>
    <property type="match status" value="1"/>
</dbReference>
<dbReference type="OrthoDB" id="5525645at2"/>
<dbReference type="SUPFAM" id="SSF53850">
    <property type="entry name" value="Periplasmic binding protein-like II"/>
    <property type="match status" value="1"/>
</dbReference>
<dbReference type="FunFam" id="3.40.190.290:FF:000012">
    <property type="entry name" value="Transcriptional regulator, LysR family"/>
    <property type="match status" value="1"/>
</dbReference>
<dbReference type="PROSITE" id="PS50931">
    <property type="entry name" value="HTH_LYSR"/>
    <property type="match status" value="1"/>
</dbReference>
<evidence type="ECO:0000313" key="6">
    <source>
        <dbReference type="EMBL" id="OZI71814.1"/>
    </source>
</evidence>
<evidence type="ECO:0000256" key="1">
    <source>
        <dbReference type="ARBA" id="ARBA00009437"/>
    </source>
</evidence>
<keyword evidence="7" id="KW-1185">Reference proteome</keyword>
<dbReference type="GO" id="GO:0006351">
    <property type="term" value="P:DNA-templated transcription"/>
    <property type="evidence" value="ECO:0007669"/>
    <property type="project" value="TreeGrafter"/>
</dbReference>
<gene>
    <name evidence="6" type="ORF">CAL22_18650</name>
</gene>
<feature type="domain" description="HTH lysR-type" evidence="5">
    <location>
        <begin position="1"/>
        <end position="61"/>
    </location>
</feature>
<dbReference type="Proteomes" id="UP000216429">
    <property type="component" value="Unassembled WGS sequence"/>
</dbReference>
<keyword evidence="2" id="KW-0805">Transcription regulation</keyword>
<dbReference type="InterPro" id="IPR036388">
    <property type="entry name" value="WH-like_DNA-bd_sf"/>
</dbReference>
<dbReference type="Gene3D" id="1.10.10.10">
    <property type="entry name" value="Winged helix-like DNA-binding domain superfamily/Winged helix DNA-binding domain"/>
    <property type="match status" value="1"/>
</dbReference>
<dbReference type="PRINTS" id="PR00039">
    <property type="entry name" value="HTHLYSR"/>
</dbReference>
<evidence type="ECO:0000256" key="2">
    <source>
        <dbReference type="ARBA" id="ARBA00023015"/>
    </source>
</evidence>